<dbReference type="EMBL" id="CAJNOT010000361">
    <property type="protein sequence ID" value="CAF0954264.1"/>
    <property type="molecule type" value="Genomic_DNA"/>
</dbReference>
<evidence type="ECO:0000313" key="5">
    <source>
        <dbReference type="EMBL" id="CAF1009420.1"/>
    </source>
</evidence>
<evidence type="ECO:0000313" key="2">
    <source>
        <dbReference type="EMBL" id="CAF0888060.1"/>
    </source>
</evidence>
<dbReference type="EMBL" id="CAJOBE010000670">
    <property type="protein sequence ID" value="CAF3672352.1"/>
    <property type="molecule type" value="Genomic_DNA"/>
</dbReference>
<feature type="compositionally biased region" description="Polar residues" evidence="1">
    <location>
        <begin position="154"/>
        <end position="165"/>
    </location>
</feature>
<dbReference type="Proteomes" id="UP000663870">
    <property type="component" value="Unassembled WGS sequence"/>
</dbReference>
<protein>
    <submittedName>
        <fullName evidence="7">Uncharacterized protein</fullName>
    </submittedName>
</protein>
<evidence type="ECO:0000313" key="8">
    <source>
        <dbReference type="EMBL" id="CAF3672352.1"/>
    </source>
</evidence>
<name>A0A814QAU2_9BILA</name>
<dbReference type="EMBL" id="CAJOBD010000817">
    <property type="protein sequence ID" value="CAF3723092.1"/>
    <property type="molecule type" value="Genomic_DNA"/>
</dbReference>
<feature type="region of interest" description="Disordered" evidence="1">
    <location>
        <begin position="80"/>
        <end position="129"/>
    </location>
</feature>
<comment type="caution">
    <text evidence="7">The sequence shown here is derived from an EMBL/GenBank/DDBJ whole genome shotgun (WGS) entry which is preliminary data.</text>
</comment>
<evidence type="ECO:0000313" key="4">
    <source>
        <dbReference type="EMBL" id="CAF0954264.1"/>
    </source>
</evidence>
<dbReference type="Proteomes" id="UP000663889">
    <property type="component" value="Unassembled WGS sequence"/>
</dbReference>
<dbReference type="EMBL" id="CAJNOL010000564">
    <property type="protein sequence ID" value="CAF1117801.1"/>
    <property type="molecule type" value="Genomic_DNA"/>
</dbReference>
<evidence type="ECO:0000313" key="3">
    <source>
        <dbReference type="EMBL" id="CAF0924838.1"/>
    </source>
</evidence>
<sequence>MATTNTGRPWSSTTRRSDEHILKNSVKNNYRIQSTPPLSIQQYLRFASGVIAGNKEWQPSGKYRPPPFRLYLSPEARKQPCQSEPIWQPTGPYRQKRPTSLSPEKRKEKTIQEPIWHPPGKKRDKPVSYFDPPSLRWSLQNLLRSMPDMRTKSCRTSSSISNVRQSEPIEET</sequence>
<dbReference type="EMBL" id="CAJNOL010000554">
    <property type="protein sequence ID" value="CAF1113737.1"/>
    <property type="molecule type" value="Genomic_DNA"/>
</dbReference>
<dbReference type="Proteomes" id="UP000663823">
    <property type="component" value="Unassembled WGS sequence"/>
</dbReference>
<dbReference type="Proteomes" id="UP000663874">
    <property type="component" value="Unassembled WGS sequence"/>
</dbReference>
<keyword evidence="11" id="KW-1185">Reference proteome</keyword>
<organism evidence="7 11">
    <name type="scientific">Rotaria sordida</name>
    <dbReference type="NCBI Taxonomy" id="392033"/>
    <lineage>
        <taxon>Eukaryota</taxon>
        <taxon>Metazoa</taxon>
        <taxon>Spiralia</taxon>
        <taxon>Gnathifera</taxon>
        <taxon>Rotifera</taxon>
        <taxon>Eurotatoria</taxon>
        <taxon>Bdelloidea</taxon>
        <taxon>Philodinida</taxon>
        <taxon>Philodinidae</taxon>
        <taxon>Rotaria</taxon>
    </lineage>
</organism>
<gene>
    <name evidence="8" type="ORF">FNK824_LOCUS7283</name>
    <name evidence="10" type="ORF">JBS370_LOCUS10923</name>
    <name evidence="6" type="ORF">JXQ802_LOCUS19834</name>
    <name evidence="7" type="ORF">JXQ802_LOCUS20042</name>
    <name evidence="9" type="ORF">OTI717_LOCUS12039</name>
    <name evidence="5" type="ORF">PYM288_LOCUS15027</name>
    <name evidence="2" type="ORF">RFH988_LOCUS8332</name>
    <name evidence="3" type="ORF">SEV965_LOCUS6847</name>
    <name evidence="4" type="ORF">ZHD862_LOCUS10178</name>
</gene>
<dbReference type="EMBL" id="CAJOAX010001184">
    <property type="protein sequence ID" value="CAF3693433.1"/>
    <property type="molecule type" value="Genomic_DNA"/>
</dbReference>
<proteinExistence type="predicted"/>
<feature type="compositionally biased region" description="Polar residues" evidence="1">
    <location>
        <begin position="1"/>
        <end position="14"/>
    </location>
</feature>
<feature type="region of interest" description="Disordered" evidence="1">
    <location>
        <begin position="1"/>
        <end position="22"/>
    </location>
</feature>
<dbReference type="EMBL" id="CAJNOH010000349">
    <property type="protein sequence ID" value="CAF1009420.1"/>
    <property type="molecule type" value="Genomic_DNA"/>
</dbReference>
<dbReference type="OrthoDB" id="10017711at2759"/>
<dbReference type="Proteomes" id="UP000663864">
    <property type="component" value="Unassembled WGS sequence"/>
</dbReference>
<dbReference type="Proteomes" id="UP000663882">
    <property type="component" value="Unassembled WGS sequence"/>
</dbReference>
<dbReference type="Proteomes" id="UP000663854">
    <property type="component" value="Unassembled WGS sequence"/>
</dbReference>
<evidence type="ECO:0000256" key="1">
    <source>
        <dbReference type="SAM" id="MobiDB-lite"/>
    </source>
</evidence>
<dbReference type="AlphaFoldDB" id="A0A814QAU2"/>
<dbReference type="EMBL" id="CAJNOU010000230">
    <property type="protein sequence ID" value="CAF0924838.1"/>
    <property type="molecule type" value="Genomic_DNA"/>
</dbReference>
<evidence type="ECO:0000313" key="9">
    <source>
        <dbReference type="EMBL" id="CAF3693433.1"/>
    </source>
</evidence>
<evidence type="ECO:0000313" key="6">
    <source>
        <dbReference type="EMBL" id="CAF1113737.1"/>
    </source>
</evidence>
<evidence type="ECO:0000313" key="7">
    <source>
        <dbReference type="EMBL" id="CAF1117801.1"/>
    </source>
</evidence>
<dbReference type="EMBL" id="CAJNOO010000280">
    <property type="protein sequence ID" value="CAF0888060.1"/>
    <property type="molecule type" value="Genomic_DNA"/>
</dbReference>
<evidence type="ECO:0000313" key="10">
    <source>
        <dbReference type="EMBL" id="CAF3723092.1"/>
    </source>
</evidence>
<accession>A0A814QAU2</accession>
<evidence type="ECO:0000313" key="11">
    <source>
        <dbReference type="Proteomes" id="UP000663870"/>
    </source>
</evidence>
<reference evidence="7" key="1">
    <citation type="submission" date="2021-02" db="EMBL/GenBank/DDBJ databases">
        <authorList>
            <person name="Nowell W R."/>
        </authorList>
    </citation>
    <scope>NUCLEOTIDE SEQUENCE</scope>
</reference>
<feature type="region of interest" description="Disordered" evidence="1">
    <location>
        <begin position="148"/>
        <end position="172"/>
    </location>
</feature>
<dbReference type="Proteomes" id="UP000663836">
    <property type="component" value="Unassembled WGS sequence"/>
</dbReference>